<comment type="catalytic activity">
    <reaction evidence="5">
        <text>siroheme + 2 H(+) = 12,18-didecarboxysiroheme + 2 CO2</text>
        <dbReference type="Rhea" id="RHEA:19093"/>
        <dbReference type="ChEBI" id="CHEBI:15378"/>
        <dbReference type="ChEBI" id="CHEBI:16526"/>
        <dbReference type="ChEBI" id="CHEBI:60052"/>
        <dbReference type="ChEBI" id="CHEBI:140497"/>
        <dbReference type="EC" id="4.1.1.111"/>
    </reaction>
</comment>
<comment type="caution">
    <text evidence="8">The sequence shown here is derived from an EMBL/GenBank/DDBJ whole genome shotgun (WGS) entry which is preliminary data.</text>
</comment>
<dbReference type="RefSeq" id="WP_163676194.1">
    <property type="nucleotide sequence ID" value="NZ_JAAIYP010000032.1"/>
</dbReference>
<dbReference type="EC" id="4.1.1.111" evidence="4"/>
<comment type="similarity">
    <text evidence="3">Belongs to the Ahb/Nir family.</text>
</comment>
<protein>
    <recommendedName>
        <fullName evidence="4">siroheme decarboxylase</fullName>
        <ecNumber evidence="4">4.1.1.111</ecNumber>
    </recommendedName>
</protein>
<feature type="domain" description="Siroheme decarboxylase NirL-like HTH" evidence="7">
    <location>
        <begin position="9"/>
        <end position="53"/>
    </location>
</feature>
<dbReference type="GO" id="GO:0016829">
    <property type="term" value="F:lyase activity"/>
    <property type="evidence" value="ECO:0007669"/>
    <property type="project" value="UniProtKB-KW"/>
</dbReference>
<proteinExistence type="inferred from homology"/>
<dbReference type="Proteomes" id="UP000480684">
    <property type="component" value="Unassembled WGS sequence"/>
</dbReference>
<comment type="pathway">
    <text evidence="2">Porphyrin-containing compound metabolism.</text>
</comment>
<dbReference type="InterPro" id="IPR050684">
    <property type="entry name" value="HTH-Siroheme_Decarb"/>
</dbReference>
<keyword evidence="9" id="KW-1185">Reference proteome</keyword>
<evidence type="ECO:0000256" key="4">
    <source>
        <dbReference type="ARBA" id="ARBA00023471"/>
    </source>
</evidence>
<dbReference type="SUPFAM" id="SSF46785">
    <property type="entry name" value="Winged helix' DNA-binding domain"/>
    <property type="match status" value="1"/>
</dbReference>
<dbReference type="PANTHER" id="PTHR43413:SF1">
    <property type="entry name" value="SIROHEME DECARBOXYLASE NIRL SUBUNIT"/>
    <property type="match status" value="1"/>
</dbReference>
<dbReference type="Pfam" id="PF22451">
    <property type="entry name" value="NirdL-like_HTH"/>
    <property type="match status" value="1"/>
</dbReference>
<gene>
    <name evidence="8" type="ORF">G4223_05560</name>
</gene>
<evidence type="ECO:0000259" key="7">
    <source>
        <dbReference type="Pfam" id="PF22451"/>
    </source>
</evidence>
<dbReference type="PANTHER" id="PTHR43413">
    <property type="entry name" value="TRANSCRIPTIONAL REGULATOR, ASNC FAMILY"/>
    <property type="match status" value="1"/>
</dbReference>
<name>A0A7C9UVP8_9PROT</name>
<evidence type="ECO:0000259" key="6">
    <source>
        <dbReference type="Pfam" id="PF17805"/>
    </source>
</evidence>
<evidence type="ECO:0000313" key="9">
    <source>
        <dbReference type="Proteomes" id="UP000480684"/>
    </source>
</evidence>
<evidence type="ECO:0000256" key="5">
    <source>
        <dbReference type="ARBA" id="ARBA00048470"/>
    </source>
</evidence>
<dbReference type="Pfam" id="PF17805">
    <property type="entry name" value="AsnC_trans_reg2"/>
    <property type="match status" value="1"/>
</dbReference>
<sequence length="164" mass="18577">MELNDRDLNLISALCGGLALDSRPYYVLGRAIGMDENEVVERLRALRQAGIIRRLGVIVRHHELGYKANAMVVWDVPDDEIAEIGRRLGACPEVSLCYRRPRRLPGWPYCLFTMIHGRDRAEVEASLAALAMREGVSHYPHEALFSTRRFKQCGARYIPKTAAE</sequence>
<evidence type="ECO:0000313" key="8">
    <source>
        <dbReference type="EMBL" id="NFV79572.1"/>
    </source>
</evidence>
<dbReference type="InterPro" id="IPR036390">
    <property type="entry name" value="WH_DNA-bd_sf"/>
</dbReference>
<dbReference type="Gene3D" id="3.30.70.3460">
    <property type="match status" value="1"/>
</dbReference>
<reference evidence="8 9" key="1">
    <citation type="submission" date="2020-02" db="EMBL/GenBank/DDBJ databases">
        <authorList>
            <person name="Dziuba M."/>
            <person name="Kuznetsov B."/>
            <person name="Mardanov A."/>
            <person name="Ravin N."/>
            <person name="Grouzdev D."/>
        </authorList>
    </citation>
    <scope>NUCLEOTIDE SEQUENCE [LARGE SCALE GENOMIC DNA]</scope>
    <source>
        <strain evidence="8 9">SpK</strain>
    </source>
</reference>
<organism evidence="8 9">
    <name type="scientific">Magnetospirillum aberrantis SpK</name>
    <dbReference type="NCBI Taxonomy" id="908842"/>
    <lineage>
        <taxon>Bacteria</taxon>
        <taxon>Pseudomonadati</taxon>
        <taxon>Pseudomonadota</taxon>
        <taxon>Alphaproteobacteria</taxon>
        <taxon>Rhodospirillales</taxon>
        <taxon>Rhodospirillaceae</taxon>
        <taxon>Magnetospirillum</taxon>
    </lineage>
</organism>
<accession>A0A7C9UVP8</accession>
<keyword evidence="1" id="KW-0456">Lyase</keyword>
<feature type="domain" description="Siroheme decarboxylase AsnC-like ligand binding" evidence="6">
    <location>
        <begin position="64"/>
        <end position="151"/>
    </location>
</feature>
<dbReference type="EMBL" id="JAAIYP010000032">
    <property type="protein sequence ID" value="NFV79572.1"/>
    <property type="molecule type" value="Genomic_DNA"/>
</dbReference>
<evidence type="ECO:0000256" key="1">
    <source>
        <dbReference type="ARBA" id="ARBA00023239"/>
    </source>
</evidence>
<evidence type="ECO:0000256" key="3">
    <source>
        <dbReference type="ARBA" id="ARBA00023457"/>
    </source>
</evidence>
<evidence type="ECO:0000256" key="2">
    <source>
        <dbReference type="ARBA" id="ARBA00023444"/>
    </source>
</evidence>
<dbReference type="AlphaFoldDB" id="A0A7C9UVP8"/>
<dbReference type="InterPro" id="IPR040523">
    <property type="entry name" value="AsnC_trans_reg2"/>
</dbReference>
<dbReference type="InterPro" id="IPR053953">
    <property type="entry name" value="NirdL-like_HTH"/>
</dbReference>